<dbReference type="GO" id="GO:0005813">
    <property type="term" value="C:centrosome"/>
    <property type="evidence" value="ECO:0007669"/>
    <property type="project" value="UniProtKB-SubCell"/>
</dbReference>
<evidence type="ECO:0000256" key="5">
    <source>
        <dbReference type="ARBA" id="ARBA00022737"/>
    </source>
</evidence>
<evidence type="ECO:0000256" key="9">
    <source>
        <dbReference type="SAM" id="Coils"/>
    </source>
</evidence>
<dbReference type="PANTHER" id="PTHR19853:SF1">
    <property type="entry name" value="TBC1 DOMAIN FAMILY MEMBER 31"/>
    <property type="match status" value="1"/>
</dbReference>
<dbReference type="PROSITE" id="PS50086">
    <property type="entry name" value="TBC_RABGAP"/>
    <property type="match status" value="1"/>
</dbReference>
<evidence type="ECO:0000256" key="2">
    <source>
        <dbReference type="ARBA" id="ARBA00004300"/>
    </source>
</evidence>
<feature type="coiled-coil region" evidence="9">
    <location>
        <begin position="749"/>
        <end position="783"/>
    </location>
</feature>
<keyword evidence="8" id="KW-0966">Cell projection</keyword>
<dbReference type="STRING" id="166423.A0A0N0BGC3"/>
<evidence type="ECO:0000313" key="12">
    <source>
        <dbReference type="Proteomes" id="UP000053105"/>
    </source>
</evidence>
<organism evidence="11 12">
    <name type="scientific">Melipona quadrifasciata</name>
    <dbReference type="NCBI Taxonomy" id="166423"/>
    <lineage>
        <taxon>Eukaryota</taxon>
        <taxon>Metazoa</taxon>
        <taxon>Ecdysozoa</taxon>
        <taxon>Arthropoda</taxon>
        <taxon>Hexapoda</taxon>
        <taxon>Insecta</taxon>
        <taxon>Pterygota</taxon>
        <taxon>Neoptera</taxon>
        <taxon>Endopterygota</taxon>
        <taxon>Hymenoptera</taxon>
        <taxon>Apocrita</taxon>
        <taxon>Aculeata</taxon>
        <taxon>Apoidea</taxon>
        <taxon>Anthophila</taxon>
        <taxon>Apidae</taxon>
        <taxon>Melipona</taxon>
    </lineage>
</organism>
<evidence type="ECO:0000256" key="3">
    <source>
        <dbReference type="ARBA" id="ARBA00022490"/>
    </source>
</evidence>
<dbReference type="PANTHER" id="PTHR19853">
    <property type="entry name" value="WD REPEAT CONTAINING PROTEIN 3 WDR3"/>
    <property type="match status" value="1"/>
</dbReference>
<proteinExistence type="predicted"/>
<evidence type="ECO:0000256" key="6">
    <source>
        <dbReference type="ARBA" id="ARBA00023054"/>
    </source>
</evidence>
<evidence type="ECO:0000256" key="8">
    <source>
        <dbReference type="ARBA" id="ARBA00023273"/>
    </source>
</evidence>
<dbReference type="GO" id="GO:0036064">
    <property type="term" value="C:ciliary basal body"/>
    <property type="evidence" value="ECO:0007669"/>
    <property type="project" value="TreeGrafter"/>
</dbReference>
<sequence length="787" mass="90894">MYKKKWQNLKKLDNNSYELEPETIRRTQYSLKTNFSHIAFDWNEERFIVIDTAGYLYYIDLLNSCPSYQKLGNIGRATFVAFNPINKLEILVGLATADIKILKLNRHVSQFCLLIAHKLPPINVSFYKNYCLTSSCKEAIIWCLYSCNKARQLKACSRNFIIKKASFSNLGHIVILYCNDIFQVWNFNQLENNIKVDAKLFGIRNIKDFVFSQNGRAMIIANAQSKVVILNTCNWNLMKTLNLPENFIGVKCLLLVPSPLDGGANSIMAYISSSCNLYFFDLNQSCIIDILQPIKSIKKIAVSPIGNYIAYIEKEGHLKLIICEKLFSRKCESLQKLTEPCKPLAHGIHDHLQCVRKNIKHELCLERLMLILKEFGEYNEKYRTLIWSTILDLPANKTAYNALANKAASINFTSDILKNYPLASRSKQILLMTTVHYLIQWCPLLIQCSFLPNLVFPFLMVFQKDLLLSFELIISILLNYCQKWFEYHPLPPLNVLGIIENILLQADPSLLNVFCEQGITSSEYAWPLLKTAMSEVLSGPEWLILWDNLISFKKPSLLLISIVAYSICSREIIISSLQTQESIKSYFTKQGHIGAQELLKVAQQLDNNLPLRIHPKHYLRNEIITLPSKGTYPSIMSHDFPKFLTDKISIFELEKLKKKRIMHEHKQKAIEITETNRLKHEIKAFMDQVNEIRLNEAQKCFKEQLFDWEVRTAEPEPAKTCNVSSEQICDQFHDTLHLDLGITSDKDILDLKNKKTKRLQKDIDDLEHEVQSFLNSLRSQKSKIINN</sequence>
<dbReference type="InterPro" id="IPR015943">
    <property type="entry name" value="WD40/YVTN_repeat-like_dom_sf"/>
</dbReference>
<reference evidence="11 12" key="1">
    <citation type="submission" date="2015-07" db="EMBL/GenBank/DDBJ databases">
        <title>The genome of Melipona quadrifasciata.</title>
        <authorList>
            <person name="Pan H."/>
            <person name="Kapheim K."/>
        </authorList>
    </citation>
    <scope>NUCLEOTIDE SEQUENCE [LARGE SCALE GENOMIC DNA]</scope>
    <source>
        <strain evidence="11">0111107301</strain>
        <tissue evidence="11">Whole body</tissue>
    </source>
</reference>
<dbReference type="Pfam" id="PF00566">
    <property type="entry name" value="RabGAP-TBC"/>
    <property type="match status" value="1"/>
</dbReference>
<keyword evidence="12" id="KW-1185">Reference proteome</keyword>
<name>A0A0N0BGC3_9HYME</name>
<evidence type="ECO:0000256" key="4">
    <source>
        <dbReference type="ARBA" id="ARBA00022574"/>
    </source>
</evidence>
<comment type="subcellular location">
    <subcellularLocation>
        <location evidence="1">Cell projection</location>
        <location evidence="1">Cilium</location>
    </subcellularLocation>
    <subcellularLocation>
        <location evidence="2">Cytoplasm</location>
        <location evidence="2">Cytoskeleton</location>
        <location evidence="2">Microtubule organizing center</location>
        <location evidence="2">Centrosome</location>
    </subcellularLocation>
</comment>
<evidence type="ECO:0000313" key="11">
    <source>
        <dbReference type="EMBL" id="KOX74348.1"/>
    </source>
</evidence>
<dbReference type="InterPro" id="IPR051570">
    <property type="entry name" value="TBC1_cilium_biogenesis"/>
</dbReference>
<keyword evidence="6 9" id="KW-0175">Coiled coil</keyword>
<dbReference type="Gene3D" id="1.10.472.80">
    <property type="entry name" value="Ypt/Rab-GAP domain of gyp1p, domain 3"/>
    <property type="match status" value="1"/>
</dbReference>
<dbReference type="OrthoDB" id="5578278at2759"/>
<keyword evidence="7" id="KW-0206">Cytoskeleton</keyword>
<dbReference type="Gene3D" id="2.130.10.10">
    <property type="entry name" value="YVTN repeat-like/Quinoprotein amine dehydrogenase"/>
    <property type="match status" value="1"/>
</dbReference>
<protein>
    <submittedName>
        <fullName evidence="11">WD repeat-containing protein 67</fullName>
    </submittedName>
</protein>
<dbReference type="InterPro" id="IPR036322">
    <property type="entry name" value="WD40_repeat_dom_sf"/>
</dbReference>
<dbReference type="InterPro" id="IPR000195">
    <property type="entry name" value="Rab-GAP-TBC_dom"/>
</dbReference>
<dbReference type="GO" id="GO:0060271">
    <property type="term" value="P:cilium assembly"/>
    <property type="evidence" value="ECO:0007669"/>
    <property type="project" value="TreeGrafter"/>
</dbReference>
<keyword evidence="3" id="KW-0963">Cytoplasm</keyword>
<keyword evidence="5" id="KW-0677">Repeat</keyword>
<dbReference type="Proteomes" id="UP000053105">
    <property type="component" value="Unassembled WGS sequence"/>
</dbReference>
<evidence type="ECO:0000256" key="1">
    <source>
        <dbReference type="ARBA" id="ARBA00004138"/>
    </source>
</evidence>
<dbReference type="EMBL" id="KQ435791">
    <property type="protein sequence ID" value="KOX74348.1"/>
    <property type="molecule type" value="Genomic_DNA"/>
</dbReference>
<keyword evidence="4" id="KW-0853">WD repeat</keyword>
<dbReference type="AlphaFoldDB" id="A0A0N0BGC3"/>
<accession>A0A0N0BGC3</accession>
<gene>
    <name evidence="11" type="ORF">WN51_00251</name>
</gene>
<dbReference type="InterPro" id="IPR035969">
    <property type="entry name" value="Rab-GAP_TBC_sf"/>
</dbReference>
<feature type="domain" description="Rab-GAP TBC" evidence="10">
    <location>
        <begin position="377"/>
        <end position="553"/>
    </location>
</feature>
<evidence type="ECO:0000259" key="10">
    <source>
        <dbReference type="PROSITE" id="PS50086"/>
    </source>
</evidence>
<evidence type="ECO:0000256" key="7">
    <source>
        <dbReference type="ARBA" id="ARBA00023212"/>
    </source>
</evidence>
<dbReference type="SUPFAM" id="SSF47923">
    <property type="entry name" value="Ypt/Rab-GAP domain of gyp1p"/>
    <property type="match status" value="1"/>
</dbReference>
<dbReference type="SUPFAM" id="SSF50978">
    <property type="entry name" value="WD40 repeat-like"/>
    <property type="match status" value="1"/>
</dbReference>